<gene>
    <name evidence="2" type="ORF">DERF_014933</name>
</gene>
<evidence type="ECO:0000313" key="2">
    <source>
        <dbReference type="EMBL" id="KAH9494231.1"/>
    </source>
</evidence>
<organism evidence="2 3">
    <name type="scientific">Dermatophagoides farinae</name>
    <name type="common">American house dust mite</name>
    <dbReference type="NCBI Taxonomy" id="6954"/>
    <lineage>
        <taxon>Eukaryota</taxon>
        <taxon>Metazoa</taxon>
        <taxon>Ecdysozoa</taxon>
        <taxon>Arthropoda</taxon>
        <taxon>Chelicerata</taxon>
        <taxon>Arachnida</taxon>
        <taxon>Acari</taxon>
        <taxon>Acariformes</taxon>
        <taxon>Sarcoptiformes</taxon>
        <taxon>Astigmata</taxon>
        <taxon>Psoroptidia</taxon>
        <taxon>Analgoidea</taxon>
        <taxon>Pyroglyphidae</taxon>
        <taxon>Dermatophagoidinae</taxon>
        <taxon>Dermatophagoides</taxon>
    </lineage>
</organism>
<keyword evidence="1" id="KW-0812">Transmembrane</keyword>
<keyword evidence="1" id="KW-1133">Transmembrane helix</keyword>
<keyword evidence="1" id="KW-0472">Membrane</keyword>
<reference evidence="2" key="1">
    <citation type="submission" date="2013-05" db="EMBL/GenBank/DDBJ databases">
        <authorList>
            <person name="Yim A.K.Y."/>
            <person name="Chan T.F."/>
            <person name="Ji K.M."/>
            <person name="Liu X.Y."/>
            <person name="Zhou J.W."/>
            <person name="Li R.Q."/>
            <person name="Yang K.Y."/>
            <person name="Li J."/>
            <person name="Li M."/>
            <person name="Law P.T.W."/>
            <person name="Wu Y.L."/>
            <person name="Cai Z.L."/>
            <person name="Qin H."/>
            <person name="Bao Y."/>
            <person name="Leung R.K.K."/>
            <person name="Ng P.K.S."/>
            <person name="Zou J."/>
            <person name="Zhong X.J."/>
            <person name="Ran P.X."/>
            <person name="Zhong N.S."/>
            <person name="Liu Z.G."/>
            <person name="Tsui S.K.W."/>
        </authorList>
    </citation>
    <scope>NUCLEOTIDE SEQUENCE</scope>
    <source>
        <strain evidence="2">Derf</strain>
        <tissue evidence="2">Whole organism</tissue>
    </source>
</reference>
<dbReference type="AlphaFoldDB" id="A0A922KVC8"/>
<sequence>MDDLNLTMKRMCCIIMTGGASSREGKKKPSEYIVKFVNYIIIIIIIIITIEGKQTNIDFECIVDVIHDINKYIIIVVFLSLW</sequence>
<reference evidence="2" key="2">
    <citation type="journal article" date="2022" name="Res Sq">
        <title>Comparative Genomics Reveals Insights into the Divergent Evolution of Astigmatic Mites and Household Pest Adaptations.</title>
        <authorList>
            <person name="Xiong Q."/>
            <person name="Wan A.T.-Y."/>
            <person name="Liu X.-Y."/>
            <person name="Fung C.S.-H."/>
            <person name="Xiao X."/>
            <person name="Malainual N."/>
            <person name="Hou J."/>
            <person name="Wang L."/>
            <person name="Wang M."/>
            <person name="Yang K."/>
            <person name="Cui Y."/>
            <person name="Leung E."/>
            <person name="Nong W."/>
            <person name="Shin S.-K."/>
            <person name="Au S."/>
            <person name="Jeong K.Y."/>
            <person name="Chew F.T."/>
            <person name="Hui J."/>
            <person name="Leung T.F."/>
            <person name="Tungtrongchitr A."/>
            <person name="Zhong N."/>
            <person name="Liu Z."/>
            <person name="Tsui S."/>
        </authorList>
    </citation>
    <scope>NUCLEOTIDE SEQUENCE</scope>
    <source>
        <strain evidence="2">Derf</strain>
        <tissue evidence="2">Whole organism</tissue>
    </source>
</reference>
<accession>A0A922KVC8</accession>
<dbReference type="EMBL" id="ASGP02000008">
    <property type="protein sequence ID" value="KAH9494231.1"/>
    <property type="molecule type" value="Genomic_DNA"/>
</dbReference>
<evidence type="ECO:0000256" key="1">
    <source>
        <dbReference type="SAM" id="Phobius"/>
    </source>
</evidence>
<comment type="caution">
    <text evidence="2">The sequence shown here is derived from an EMBL/GenBank/DDBJ whole genome shotgun (WGS) entry which is preliminary data.</text>
</comment>
<feature type="transmembrane region" description="Helical" evidence="1">
    <location>
        <begin position="32"/>
        <end position="50"/>
    </location>
</feature>
<dbReference type="Proteomes" id="UP000790347">
    <property type="component" value="Unassembled WGS sequence"/>
</dbReference>
<protein>
    <submittedName>
        <fullName evidence="2">Uncharacterized protein</fullName>
    </submittedName>
</protein>
<name>A0A922KVC8_DERFA</name>
<keyword evidence="3" id="KW-1185">Reference proteome</keyword>
<proteinExistence type="predicted"/>
<evidence type="ECO:0000313" key="3">
    <source>
        <dbReference type="Proteomes" id="UP000790347"/>
    </source>
</evidence>